<feature type="transmembrane region" description="Helical" evidence="6">
    <location>
        <begin position="12"/>
        <end position="33"/>
    </location>
</feature>
<keyword evidence="5 6" id="KW-0472">Membrane</keyword>
<evidence type="ECO:0000256" key="3">
    <source>
        <dbReference type="ARBA" id="ARBA00022748"/>
    </source>
</evidence>
<dbReference type="InterPro" id="IPR045062">
    <property type="entry name" value="Cyt_c_biogenesis_CcsA/CcmC"/>
</dbReference>
<dbReference type="Pfam" id="PF01578">
    <property type="entry name" value="Cytochrom_C_asm"/>
    <property type="match status" value="1"/>
</dbReference>
<organism evidence="8 9">
    <name type="scientific">Rhodococcus antarcticus</name>
    <dbReference type="NCBI Taxonomy" id="2987751"/>
    <lineage>
        <taxon>Bacteria</taxon>
        <taxon>Bacillati</taxon>
        <taxon>Actinomycetota</taxon>
        <taxon>Actinomycetes</taxon>
        <taxon>Mycobacteriales</taxon>
        <taxon>Nocardiaceae</taxon>
        <taxon>Rhodococcus</taxon>
    </lineage>
</organism>
<evidence type="ECO:0000256" key="6">
    <source>
        <dbReference type="SAM" id="Phobius"/>
    </source>
</evidence>
<evidence type="ECO:0000256" key="1">
    <source>
        <dbReference type="ARBA" id="ARBA00004141"/>
    </source>
</evidence>
<dbReference type="InterPro" id="IPR017562">
    <property type="entry name" value="Cyt_c_biogenesis_CcsA"/>
</dbReference>
<feature type="transmembrane region" description="Helical" evidence="6">
    <location>
        <begin position="265"/>
        <end position="283"/>
    </location>
</feature>
<accession>A0ABY6P0R5</accession>
<dbReference type="Proteomes" id="UP001164965">
    <property type="component" value="Chromosome"/>
</dbReference>
<dbReference type="PANTHER" id="PTHR30071">
    <property type="entry name" value="HEME EXPORTER PROTEIN C"/>
    <property type="match status" value="1"/>
</dbReference>
<feature type="transmembrane region" description="Helical" evidence="6">
    <location>
        <begin position="295"/>
        <end position="316"/>
    </location>
</feature>
<evidence type="ECO:0000256" key="2">
    <source>
        <dbReference type="ARBA" id="ARBA00022692"/>
    </source>
</evidence>
<evidence type="ECO:0000256" key="4">
    <source>
        <dbReference type="ARBA" id="ARBA00022989"/>
    </source>
</evidence>
<comment type="subcellular location">
    <subcellularLocation>
        <location evidence="1">Membrane</location>
        <topology evidence="1">Multi-pass membrane protein</topology>
    </subcellularLocation>
</comment>
<keyword evidence="2 6" id="KW-0812">Transmembrane</keyword>
<feature type="transmembrane region" description="Helical" evidence="6">
    <location>
        <begin position="115"/>
        <end position="132"/>
    </location>
</feature>
<gene>
    <name evidence="8" type="primary">ccsB</name>
    <name evidence="8" type="ORF">RHODO2019_01790</name>
</gene>
<dbReference type="NCBIfam" id="TIGR03144">
    <property type="entry name" value="cytochr_II_ccsB"/>
    <property type="match status" value="1"/>
</dbReference>
<keyword evidence="3" id="KW-0201">Cytochrome c-type biogenesis</keyword>
<evidence type="ECO:0000313" key="8">
    <source>
        <dbReference type="EMBL" id="UZJ25254.1"/>
    </source>
</evidence>
<keyword evidence="9" id="KW-1185">Reference proteome</keyword>
<dbReference type="RefSeq" id="WP_265383360.1">
    <property type="nucleotide sequence ID" value="NZ_CP110615.1"/>
</dbReference>
<proteinExistence type="predicted"/>
<sequence>MTTADLAEYSDLAFRSATAVYVLAAALLVCELASTSTRAVVRRDTARELVGAGSVPLAEPAGPGRVETPAGRPLSDRLGRMGISLVGLGLVLQVTSLVFRGISAGRAPWGNMYEFTSLATAVAVLGTLVMLRKHTVRPLSVFVLLPVVVLMFIAGTVLYARSAPVVPALQSYWLVIHVSVIATASGVLLLSGIASLLFLLRRHHAEGAEGSSTVGRLAARLPGAQALDRVAYRTAIFAFPLFTVGVILGAIWAEAAWGRFWGWDPKEVTAFITWVVYAAYLHARATAGWRNTRAAWINVVGTGVVLFNLFFINIVVSGLHSYAGLN</sequence>
<evidence type="ECO:0000256" key="5">
    <source>
        <dbReference type="ARBA" id="ARBA00023136"/>
    </source>
</evidence>
<dbReference type="EMBL" id="CP110615">
    <property type="protein sequence ID" value="UZJ25254.1"/>
    <property type="molecule type" value="Genomic_DNA"/>
</dbReference>
<feature type="transmembrane region" description="Helical" evidence="6">
    <location>
        <begin position="172"/>
        <end position="200"/>
    </location>
</feature>
<evidence type="ECO:0000313" key="9">
    <source>
        <dbReference type="Proteomes" id="UP001164965"/>
    </source>
</evidence>
<feature type="transmembrane region" description="Helical" evidence="6">
    <location>
        <begin position="139"/>
        <end position="160"/>
    </location>
</feature>
<feature type="transmembrane region" description="Helical" evidence="6">
    <location>
        <begin position="82"/>
        <end position="103"/>
    </location>
</feature>
<reference evidence="8" key="1">
    <citation type="submission" date="2022-10" db="EMBL/GenBank/DDBJ databases">
        <title>Rhodococcus sp.75.</title>
        <authorList>
            <person name="Sun M."/>
        </authorList>
    </citation>
    <scope>NUCLEOTIDE SEQUENCE</scope>
    <source>
        <strain evidence="8">75</strain>
    </source>
</reference>
<protein>
    <submittedName>
        <fullName evidence="8">C-type cytochrome biogenesis protein CcsB</fullName>
    </submittedName>
</protein>
<feature type="transmembrane region" description="Helical" evidence="6">
    <location>
        <begin position="230"/>
        <end position="253"/>
    </location>
</feature>
<dbReference type="PANTHER" id="PTHR30071:SF1">
    <property type="entry name" value="CYTOCHROME B_B6 PROTEIN-RELATED"/>
    <property type="match status" value="1"/>
</dbReference>
<name>A0ABY6P0R5_9NOCA</name>
<evidence type="ECO:0000259" key="7">
    <source>
        <dbReference type="Pfam" id="PF01578"/>
    </source>
</evidence>
<feature type="domain" description="Cytochrome c assembly protein" evidence="7">
    <location>
        <begin position="109"/>
        <end position="320"/>
    </location>
</feature>
<keyword evidence="4 6" id="KW-1133">Transmembrane helix</keyword>
<dbReference type="InterPro" id="IPR002541">
    <property type="entry name" value="Cyt_c_assembly"/>
</dbReference>